<proteinExistence type="predicted"/>
<comment type="caution">
    <text evidence="1">The sequence shown here is derived from an EMBL/GenBank/DDBJ whole genome shotgun (WGS) entry which is preliminary data.</text>
</comment>
<dbReference type="AlphaFoldDB" id="A0A164UUF9"/>
<evidence type="ECO:0000313" key="1">
    <source>
        <dbReference type="EMBL" id="KZS11680.1"/>
    </source>
</evidence>
<dbReference type="Proteomes" id="UP000076858">
    <property type="component" value="Unassembled WGS sequence"/>
</dbReference>
<dbReference type="EMBL" id="LRGB01001574">
    <property type="protein sequence ID" value="KZS11680.1"/>
    <property type="molecule type" value="Genomic_DNA"/>
</dbReference>
<keyword evidence="2" id="KW-1185">Reference proteome</keyword>
<organism evidence="1 2">
    <name type="scientific">Daphnia magna</name>
    <dbReference type="NCBI Taxonomy" id="35525"/>
    <lineage>
        <taxon>Eukaryota</taxon>
        <taxon>Metazoa</taxon>
        <taxon>Ecdysozoa</taxon>
        <taxon>Arthropoda</taxon>
        <taxon>Crustacea</taxon>
        <taxon>Branchiopoda</taxon>
        <taxon>Diplostraca</taxon>
        <taxon>Cladocera</taxon>
        <taxon>Anomopoda</taxon>
        <taxon>Daphniidae</taxon>
        <taxon>Daphnia</taxon>
    </lineage>
</organism>
<sequence length="45" mass="5475">MRNLDTHFEEREREKYSLFVCMCGVGKYFYVGKEEKKKEGLYVFS</sequence>
<gene>
    <name evidence="1" type="ORF">APZ42_023664</name>
</gene>
<accession>A0A164UUF9</accession>
<name>A0A164UUF9_9CRUS</name>
<protein>
    <submittedName>
        <fullName evidence="1">Uncharacterized protein</fullName>
    </submittedName>
</protein>
<evidence type="ECO:0000313" key="2">
    <source>
        <dbReference type="Proteomes" id="UP000076858"/>
    </source>
</evidence>
<reference evidence="1 2" key="1">
    <citation type="submission" date="2016-03" db="EMBL/GenBank/DDBJ databases">
        <title>EvidentialGene: Evidence-directed Construction of Genes on Genomes.</title>
        <authorList>
            <person name="Gilbert D.G."/>
            <person name="Choi J.-H."/>
            <person name="Mockaitis K."/>
            <person name="Colbourne J."/>
            <person name="Pfrender M."/>
        </authorList>
    </citation>
    <scope>NUCLEOTIDE SEQUENCE [LARGE SCALE GENOMIC DNA]</scope>
    <source>
        <strain evidence="1 2">Xinb3</strain>
        <tissue evidence="1">Complete organism</tissue>
    </source>
</reference>